<feature type="compositionally biased region" description="Basic and acidic residues" evidence="1">
    <location>
        <begin position="68"/>
        <end position="83"/>
    </location>
</feature>
<feature type="compositionally biased region" description="Basic and acidic residues" evidence="1">
    <location>
        <begin position="131"/>
        <end position="152"/>
    </location>
</feature>
<evidence type="ECO:0000256" key="1">
    <source>
        <dbReference type="SAM" id="MobiDB-lite"/>
    </source>
</evidence>
<keyword evidence="3" id="KW-1185">Reference proteome</keyword>
<sequence>MAKGFGTIVRVVPALDVQDIGLLGRSPRGSNCDWFRSSGQPRQQRAQGEGLPRSGSSAPVGMVGVSRANDEAAQRGSKERSHEAGNQNGDKGSAVRKKETGVKPENPSNATHPDAATTRWSANQPASKPPRRQDHEQRDQRIDTRNLVHPDNPRLVTGQTGENCNEELQRITDLTHRLIRVKPGMGSRRREKGERRSNDFRDWRYKGRRRDEIKPGISYWRSREGKGMKWDTEEGSEREEKVIRENKDRIVSKLGREIWHMRYQSSIGDEGMKRDAEWGDADIRRESVGRDLRITVLETREREEKRRRTPRGRS</sequence>
<evidence type="ECO:0000313" key="2">
    <source>
        <dbReference type="EMBL" id="OAD60856.1"/>
    </source>
</evidence>
<organism evidence="2 3">
    <name type="scientific">Eufriesea mexicana</name>
    <dbReference type="NCBI Taxonomy" id="516756"/>
    <lineage>
        <taxon>Eukaryota</taxon>
        <taxon>Metazoa</taxon>
        <taxon>Ecdysozoa</taxon>
        <taxon>Arthropoda</taxon>
        <taxon>Hexapoda</taxon>
        <taxon>Insecta</taxon>
        <taxon>Pterygota</taxon>
        <taxon>Neoptera</taxon>
        <taxon>Endopterygota</taxon>
        <taxon>Hymenoptera</taxon>
        <taxon>Apocrita</taxon>
        <taxon>Aculeata</taxon>
        <taxon>Apoidea</taxon>
        <taxon>Anthophila</taxon>
        <taxon>Apidae</taxon>
        <taxon>Eufriesea</taxon>
    </lineage>
</organism>
<feature type="region of interest" description="Disordered" evidence="1">
    <location>
        <begin position="25"/>
        <end position="160"/>
    </location>
</feature>
<evidence type="ECO:0000313" key="3">
    <source>
        <dbReference type="Proteomes" id="UP000250275"/>
    </source>
</evidence>
<protein>
    <submittedName>
        <fullName evidence="2">Uncharacterized protein</fullName>
    </submittedName>
</protein>
<reference evidence="2 3" key="1">
    <citation type="submission" date="2015-07" db="EMBL/GenBank/DDBJ databases">
        <title>The genome of Eufriesea mexicana.</title>
        <authorList>
            <person name="Pan H."/>
            <person name="Kapheim K."/>
        </authorList>
    </citation>
    <scope>NUCLEOTIDE SEQUENCE [LARGE SCALE GENOMIC DNA]</scope>
    <source>
        <strain evidence="2">0111107269</strain>
        <tissue evidence="2">Whole body</tissue>
    </source>
</reference>
<dbReference type="AlphaFoldDB" id="A0A310STR0"/>
<proteinExistence type="predicted"/>
<feature type="compositionally biased region" description="Polar residues" evidence="1">
    <location>
        <begin position="37"/>
        <end position="46"/>
    </location>
</feature>
<name>A0A310STR0_9HYME</name>
<accession>A0A310STR0</accession>
<gene>
    <name evidence="2" type="ORF">WN48_04671</name>
</gene>
<dbReference type="EMBL" id="KQ760343">
    <property type="protein sequence ID" value="OAD60856.1"/>
    <property type="molecule type" value="Genomic_DNA"/>
</dbReference>
<dbReference type="Proteomes" id="UP000250275">
    <property type="component" value="Unassembled WGS sequence"/>
</dbReference>